<dbReference type="InterPro" id="IPR011964">
    <property type="entry name" value="YVTN_b-propeller_repeat"/>
</dbReference>
<dbReference type="EMBL" id="JAFBEC010000001">
    <property type="protein sequence ID" value="MBM7631222.1"/>
    <property type="molecule type" value="Genomic_DNA"/>
</dbReference>
<dbReference type="NCBIfam" id="TIGR02276">
    <property type="entry name" value="beta_rpt_yvtn"/>
    <property type="match status" value="4"/>
</dbReference>
<organism evidence="3 4">
    <name type="scientific">Geomicrobium sediminis</name>
    <dbReference type="NCBI Taxonomy" id="1347788"/>
    <lineage>
        <taxon>Bacteria</taxon>
        <taxon>Bacillati</taxon>
        <taxon>Bacillota</taxon>
        <taxon>Bacilli</taxon>
        <taxon>Bacillales</taxon>
        <taxon>Geomicrobium</taxon>
    </lineage>
</organism>
<keyword evidence="4" id="KW-1185">Reference proteome</keyword>
<dbReference type="InterPro" id="IPR048433">
    <property type="entry name" value="YNCE-like_beta-prop"/>
</dbReference>
<dbReference type="InterPro" id="IPR015943">
    <property type="entry name" value="WD40/YVTN_repeat-like_dom_sf"/>
</dbReference>
<dbReference type="RefSeq" id="WP_204695394.1">
    <property type="nucleotide sequence ID" value="NZ_JAFBEC010000001.1"/>
</dbReference>
<evidence type="ECO:0000256" key="1">
    <source>
        <dbReference type="ARBA" id="ARBA00022729"/>
    </source>
</evidence>
<sequence>MSRSKKDHCHQQIVINNNLINGPGNVPPVPTPTIPPEPDICGKIYVADGRDRSITVLDVATGEVIGTIPLSGNPFSAYVNQDKRQLYVIDSFEGLLEVIDVETDEVVQTIRVAFGADIATNLVYDPVQEIIYVAVSSGIRLLDANTFEQVGFINTDASANNPYDIARDPVTGYIYATNSFGDFVYVIDGSTIIGQIPVGQNPNQITIDPTTRRAYVSNHGSRDVSVIDLTTSQVIATITTGNVTPYRTAVDVATNTVYTALNNGTVAVIDGDTNTIIDYIDVGGFPRAIAINAIDRLAYVSNNLDNTVSVIDLNTREVIATIPVGNGPYGIGIYQFPC</sequence>
<dbReference type="PANTHER" id="PTHR47197">
    <property type="entry name" value="PROTEIN NIRF"/>
    <property type="match status" value="1"/>
</dbReference>
<gene>
    <name evidence="3" type="ORF">JOD17_000313</name>
</gene>
<proteinExistence type="predicted"/>
<dbReference type="Gene3D" id="2.130.10.10">
    <property type="entry name" value="YVTN repeat-like/Quinoprotein amine dehydrogenase"/>
    <property type="match status" value="2"/>
</dbReference>
<accession>A0ABS2P749</accession>
<protein>
    <submittedName>
        <fullName evidence="3">YVTN family beta-propeller protein</fullName>
    </submittedName>
</protein>
<dbReference type="InterPro" id="IPR011048">
    <property type="entry name" value="Haem_d1_sf"/>
</dbReference>
<keyword evidence="1" id="KW-0732">Signal</keyword>
<comment type="caution">
    <text evidence="3">The sequence shown here is derived from an EMBL/GenBank/DDBJ whole genome shotgun (WGS) entry which is preliminary data.</text>
</comment>
<dbReference type="Proteomes" id="UP000741863">
    <property type="component" value="Unassembled WGS sequence"/>
</dbReference>
<dbReference type="PANTHER" id="PTHR47197:SF3">
    <property type="entry name" value="DIHYDRO-HEME D1 DEHYDROGENASE"/>
    <property type="match status" value="1"/>
</dbReference>
<feature type="domain" description="YNCE-like beta-propeller" evidence="2">
    <location>
        <begin position="130"/>
        <end position="332"/>
    </location>
</feature>
<dbReference type="Pfam" id="PF21783">
    <property type="entry name" value="YNCE"/>
    <property type="match status" value="1"/>
</dbReference>
<dbReference type="InterPro" id="IPR051200">
    <property type="entry name" value="Host-pathogen_enzymatic-act"/>
</dbReference>
<dbReference type="SUPFAM" id="SSF51004">
    <property type="entry name" value="C-terminal (heme d1) domain of cytochrome cd1-nitrite reductase"/>
    <property type="match status" value="1"/>
</dbReference>
<reference evidence="3 4" key="1">
    <citation type="submission" date="2021-01" db="EMBL/GenBank/DDBJ databases">
        <title>Genomic Encyclopedia of Type Strains, Phase IV (KMG-IV): sequencing the most valuable type-strain genomes for metagenomic binning, comparative biology and taxonomic classification.</title>
        <authorList>
            <person name="Goeker M."/>
        </authorList>
    </citation>
    <scope>NUCLEOTIDE SEQUENCE [LARGE SCALE GENOMIC DNA]</scope>
    <source>
        <strain evidence="3 4">DSM 25540</strain>
    </source>
</reference>
<evidence type="ECO:0000259" key="2">
    <source>
        <dbReference type="Pfam" id="PF21783"/>
    </source>
</evidence>
<name>A0ABS2P749_9BACL</name>
<evidence type="ECO:0000313" key="4">
    <source>
        <dbReference type="Proteomes" id="UP000741863"/>
    </source>
</evidence>
<evidence type="ECO:0000313" key="3">
    <source>
        <dbReference type="EMBL" id="MBM7631222.1"/>
    </source>
</evidence>